<evidence type="ECO:0000313" key="2">
    <source>
        <dbReference type="Proteomes" id="UP000323300"/>
    </source>
</evidence>
<keyword evidence="2" id="KW-1185">Reference proteome</keyword>
<gene>
    <name evidence="1" type="ORF">SAMN04488498_103125</name>
</gene>
<evidence type="ECO:0000313" key="1">
    <source>
        <dbReference type="EMBL" id="SFK17050.1"/>
    </source>
</evidence>
<dbReference type="OrthoDB" id="7376565at2"/>
<reference evidence="1 2" key="1">
    <citation type="submission" date="2016-10" db="EMBL/GenBank/DDBJ databases">
        <authorList>
            <person name="Varghese N."/>
            <person name="Submissions S."/>
        </authorList>
    </citation>
    <scope>NUCLEOTIDE SEQUENCE [LARGE SCALE GENOMIC DNA]</scope>
    <source>
        <strain evidence="1 2">DSM 21822</strain>
    </source>
</reference>
<dbReference type="RefSeq" id="WP_149759429.1">
    <property type="nucleotide sequence ID" value="NZ_BSPE01000008.1"/>
</dbReference>
<dbReference type="AlphaFoldDB" id="A0A1I3XBX6"/>
<name>A0A1I3XBX6_9HYPH</name>
<proteinExistence type="predicted"/>
<sequence>MTTERRLSEIVEDILVDRPNGEASIAELIHEIPNRINLTADDYQGSLTRPNEAIWEQRVRNITSHKGSSRNFIYRGYLEQIDGGLRITDAGRLHQQARNPV</sequence>
<accession>A0A1I3XBX6</accession>
<dbReference type="Proteomes" id="UP000323300">
    <property type="component" value="Unassembled WGS sequence"/>
</dbReference>
<dbReference type="EMBL" id="FOSL01000003">
    <property type="protein sequence ID" value="SFK17050.1"/>
    <property type="molecule type" value="Genomic_DNA"/>
</dbReference>
<organism evidence="1 2">
    <name type="scientific">Neomesorhizobium albiziae</name>
    <dbReference type="NCBI Taxonomy" id="335020"/>
    <lineage>
        <taxon>Bacteria</taxon>
        <taxon>Pseudomonadati</taxon>
        <taxon>Pseudomonadota</taxon>
        <taxon>Alphaproteobacteria</taxon>
        <taxon>Hyphomicrobiales</taxon>
        <taxon>Phyllobacteriaceae</taxon>
        <taxon>Neomesorhizobium</taxon>
    </lineage>
</organism>
<protein>
    <submittedName>
        <fullName evidence="1">Uncharacterized protein</fullName>
    </submittedName>
</protein>